<dbReference type="Proteomes" id="UP001281147">
    <property type="component" value="Unassembled WGS sequence"/>
</dbReference>
<evidence type="ECO:0000313" key="2">
    <source>
        <dbReference type="Proteomes" id="UP001281147"/>
    </source>
</evidence>
<name>A0ACC3NKJ2_9PEZI</name>
<dbReference type="EMBL" id="JAUTXU010000031">
    <property type="protein sequence ID" value="KAK3718481.1"/>
    <property type="molecule type" value="Genomic_DNA"/>
</dbReference>
<gene>
    <name evidence="1" type="ORF">LTR37_004985</name>
</gene>
<comment type="caution">
    <text evidence="1">The sequence shown here is derived from an EMBL/GenBank/DDBJ whole genome shotgun (WGS) entry which is preliminary data.</text>
</comment>
<keyword evidence="2" id="KW-1185">Reference proteome</keyword>
<sequence>MLRPHHGASVSSLPRVLATPPQLPQLQFSRAESEMMEAPLSPMSPQPNRAPEIVVSPPTAEETGRGKAAYEFFRCEIFATSEEDHREAENECKQIIIEAGGEIIENLGSLGGFLYKLPPMPANVSPPLESSDETLQGGCIRITPWTAWKKAHANPLGMCPPNNVVENARQSSTDTSSFFTKPRANGFTEVPPEPSPRHTDAATLALLERLTSPSLSTTYPDADKEWPRRPSDQVLQRAENWVRRKAAERREQLEKEMSEGFGKEVVAPGPEADSERVWDERMREYRDWTMYEG</sequence>
<reference evidence="1" key="1">
    <citation type="submission" date="2023-07" db="EMBL/GenBank/DDBJ databases">
        <title>Black Yeasts Isolated from many extreme environments.</title>
        <authorList>
            <person name="Coleine C."/>
            <person name="Stajich J.E."/>
            <person name="Selbmann L."/>
        </authorList>
    </citation>
    <scope>NUCLEOTIDE SEQUENCE</scope>
    <source>
        <strain evidence="1">CCFEE 5714</strain>
    </source>
</reference>
<proteinExistence type="predicted"/>
<protein>
    <submittedName>
        <fullName evidence="1">Uncharacterized protein</fullName>
    </submittedName>
</protein>
<evidence type="ECO:0000313" key="1">
    <source>
        <dbReference type="EMBL" id="KAK3718481.1"/>
    </source>
</evidence>
<organism evidence="1 2">
    <name type="scientific">Vermiconidia calcicola</name>
    <dbReference type="NCBI Taxonomy" id="1690605"/>
    <lineage>
        <taxon>Eukaryota</taxon>
        <taxon>Fungi</taxon>
        <taxon>Dikarya</taxon>
        <taxon>Ascomycota</taxon>
        <taxon>Pezizomycotina</taxon>
        <taxon>Dothideomycetes</taxon>
        <taxon>Dothideomycetidae</taxon>
        <taxon>Mycosphaerellales</taxon>
        <taxon>Extremaceae</taxon>
        <taxon>Vermiconidia</taxon>
    </lineage>
</organism>
<accession>A0ACC3NKJ2</accession>